<dbReference type="EnsemblMetazoa" id="GPAI006440-RA">
    <property type="protein sequence ID" value="GPAI006440-PA"/>
    <property type="gene ID" value="GPAI006440"/>
</dbReference>
<organism evidence="2 3">
    <name type="scientific">Glossina pallidipes</name>
    <name type="common">Tsetse fly</name>
    <dbReference type="NCBI Taxonomy" id="7398"/>
    <lineage>
        <taxon>Eukaryota</taxon>
        <taxon>Metazoa</taxon>
        <taxon>Ecdysozoa</taxon>
        <taxon>Arthropoda</taxon>
        <taxon>Hexapoda</taxon>
        <taxon>Insecta</taxon>
        <taxon>Pterygota</taxon>
        <taxon>Neoptera</taxon>
        <taxon>Endopterygota</taxon>
        <taxon>Diptera</taxon>
        <taxon>Brachycera</taxon>
        <taxon>Muscomorpha</taxon>
        <taxon>Hippoboscoidea</taxon>
        <taxon>Glossinidae</taxon>
        <taxon>Glossina</taxon>
    </lineage>
</organism>
<dbReference type="CDD" id="cd23992">
    <property type="entry name" value="PBP_GOBP"/>
    <property type="match status" value="1"/>
</dbReference>
<dbReference type="VEuPathDB" id="VectorBase:GPAI006440"/>
<protein>
    <submittedName>
        <fullName evidence="2">Uncharacterized protein</fullName>
    </submittedName>
</protein>
<sequence length="138" mass="15971">MKSWILVLFTVGAVTIIDAEKKKAAADNKVILLYHKRACLEREGLSEDAFPSDDVHELFSAVFQLESEVVPYETKCFLRCWLKRIQVMSDHLTMLNRRMNPDSTCERAARAASRGDECEFAFLYQKCDHLLDVNEFDY</sequence>
<reference evidence="3" key="1">
    <citation type="submission" date="2014-03" db="EMBL/GenBank/DDBJ databases">
        <authorList>
            <person name="Aksoy S."/>
            <person name="Warren W."/>
            <person name="Wilson R.K."/>
        </authorList>
    </citation>
    <scope>NUCLEOTIDE SEQUENCE [LARGE SCALE GENOMIC DNA]</scope>
    <source>
        <strain evidence="3">IAEA</strain>
    </source>
</reference>
<dbReference type="AlphaFoldDB" id="A0A1A9Z7U2"/>
<proteinExistence type="predicted"/>
<dbReference type="SUPFAM" id="SSF47565">
    <property type="entry name" value="Insect pheromone/odorant-binding proteins"/>
    <property type="match status" value="1"/>
</dbReference>
<dbReference type="InterPro" id="IPR036728">
    <property type="entry name" value="PBP_GOBP_sf"/>
</dbReference>
<feature type="signal peptide" evidence="1">
    <location>
        <begin position="1"/>
        <end position="19"/>
    </location>
</feature>
<dbReference type="Gene3D" id="1.10.238.20">
    <property type="entry name" value="Pheromone/general odorant binding protein domain"/>
    <property type="match status" value="1"/>
</dbReference>
<dbReference type="GO" id="GO:0005549">
    <property type="term" value="F:odorant binding"/>
    <property type="evidence" value="ECO:0007669"/>
    <property type="project" value="InterPro"/>
</dbReference>
<accession>A0A1A9Z7U2</accession>
<keyword evidence="1" id="KW-0732">Signal</keyword>
<evidence type="ECO:0000313" key="2">
    <source>
        <dbReference type="EnsemblMetazoa" id="GPAI006440-PA"/>
    </source>
</evidence>
<evidence type="ECO:0000256" key="1">
    <source>
        <dbReference type="SAM" id="SignalP"/>
    </source>
</evidence>
<name>A0A1A9Z7U2_GLOPL</name>
<keyword evidence="3" id="KW-1185">Reference proteome</keyword>
<evidence type="ECO:0000313" key="3">
    <source>
        <dbReference type="Proteomes" id="UP000092445"/>
    </source>
</evidence>
<reference evidence="2" key="2">
    <citation type="submission" date="2020-05" db="UniProtKB">
        <authorList>
            <consortium name="EnsemblMetazoa"/>
        </authorList>
    </citation>
    <scope>IDENTIFICATION</scope>
    <source>
        <strain evidence="2">IAEA</strain>
    </source>
</reference>
<dbReference type="Proteomes" id="UP000092445">
    <property type="component" value="Unassembled WGS sequence"/>
</dbReference>
<feature type="chain" id="PRO_5008402635" evidence="1">
    <location>
        <begin position="20"/>
        <end position="138"/>
    </location>
</feature>